<proteinExistence type="predicted"/>
<gene>
    <name evidence="1" type="ORF">METZ01_LOCUS76111</name>
</gene>
<protein>
    <recommendedName>
        <fullName evidence="2">DUF1330 domain-containing protein</fullName>
    </recommendedName>
</protein>
<organism evidence="1">
    <name type="scientific">marine metagenome</name>
    <dbReference type="NCBI Taxonomy" id="408172"/>
    <lineage>
        <taxon>unclassified sequences</taxon>
        <taxon>metagenomes</taxon>
        <taxon>ecological metagenomes</taxon>
    </lineage>
</organism>
<evidence type="ECO:0000313" key="1">
    <source>
        <dbReference type="EMBL" id="SVA23257.1"/>
    </source>
</evidence>
<sequence>MELRLCRSRNGTYRSWAVMLVLTVTVASGVGRAVVAQAERPLMFYRICNIVPGQDDAAVALAREMVELVNTRYPDAKMATSQGRWMTGSQTMAHPVNQILFTEEHRNVEVQQDFTEALLVDDDFQALQRKTRGLIDVGSCVDTQFRASP</sequence>
<name>A0A381U7B0_9ZZZZ</name>
<dbReference type="AlphaFoldDB" id="A0A381U7B0"/>
<reference evidence="1" key="1">
    <citation type="submission" date="2018-05" db="EMBL/GenBank/DDBJ databases">
        <authorList>
            <person name="Lanie J.A."/>
            <person name="Ng W.-L."/>
            <person name="Kazmierczak K.M."/>
            <person name="Andrzejewski T.M."/>
            <person name="Davidsen T.M."/>
            <person name="Wayne K.J."/>
            <person name="Tettelin H."/>
            <person name="Glass J.I."/>
            <person name="Rusch D."/>
            <person name="Podicherti R."/>
            <person name="Tsui H.-C.T."/>
            <person name="Winkler M.E."/>
        </authorList>
    </citation>
    <scope>NUCLEOTIDE SEQUENCE</scope>
</reference>
<evidence type="ECO:0008006" key="2">
    <source>
        <dbReference type="Google" id="ProtNLM"/>
    </source>
</evidence>
<accession>A0A381U7B0</accession>
<dbReference type="EMBL" id="UINC01005740">
    <property type="protein sequence ID" value="SVA23257.1"/>
    <property type="molecule type" value="Genomic_DNA"/>
</dbReference>